<feature type="signal peptide" evidence="1">
    <location>
        <begin position="1"/>
        <end position="23"/>
    </location>
</feature>
<dbReference type="Proteomes" id="UP001056756">
    <property type="component" value="Chromosome"/>
</dbReference>
<gene>
    <name evidence="2" type="ORF">NAG76_15130</name>
</gene>
<protein>
    <submittedName>
        <fullName evidence="2">YhcN/YlaJ family sporulation lipoprotein</fullName>
    </submittedName>
</protein>
<dbReference type="InterPro" id="IPR014247">
    <property type="entry name" value="Spore_lipoprot_YhcN/YlaJ"/>
</dbReference>
<proteinExistence type="predicted"/>
<evidence type="ECO:0000313" key="3">
    <source>
        <dbReference type="Proteomes" id="UP001056756"/>
    </source>
</evidence>
<sequence>MKKELVMITALLLLLSGCGSMNSSNKSPSTNQNENINTQSVKQQDLSNNHKDTIAHLEELAKSVEGVNNAHVVIMGNNAIVGIDVNADLERSRVGVIKYSVAEAFRNDTYGVNAIVTADMDLGERIKEIGADISAGHPVMGIAEELSDIVGRIIPQVPADLMPSQKDLQYKATNNDKTYNTPDELVKDYEHSLKGK</sequence>
<feature type="chain" id="PRO_5039936297" evidence="1">
    <location>
        <begin position="24"/>
        <end position="196"/>
    </location>
</feature>
<dbReference type="NCBIfam" id="TIGR02898">
    <property type="entry name" value="spore_YhcN_YlaJ"/>
    <property type="match status" value="1"/>
</dbReference>
<dbReference type="AlphaFoldDB" id="A0A9J6ZAS5"/>
<dbReference type="Pfam" id="PF09580">
    <property type="entry name" value="Spore_YhcN_YlaJ"/>
    <property type="match status" value="1"/>
</dbReference>
<dbReference type="GO" id="GO:0030435">
    <property type="term" value="P:sporulation resulting in formation of a cellular spore"/>
    <property type="evidence" value="ECO:0007669"/>
    <property type="project" value="InterPro"/>
</dbReference>
<name>A0A9J6ZAS5_9BACL</name>
<dbReference type="EMBL" id="CP097899">
    <property type="protein sequence ID" value="URN93163.1"/>
    <property type="molecule type" value="Genomic_DNA"/>
</dbReference>
<dbReference type="PROSITE" id="PS51257">
    <property type="entry name" value="PROKAR_LIPOPROTEIN"/>
    <property type="match status" value="1"/>
</dbReference>
<accession>A0A9J6ZAS5</accession>
<dbReference type="InterPro" id="IPR019076">
    <property type="entry name" value="Spore_lipoprot_YhcN/YlaJ-like"/>
</dbReference>
<dbReference type="KEGG" id="plig:NAG76_15130"/>
<keyword evidence="1" id="KW-0732">Signal</keyword>
<keyword evidence="2" id="KW-0449">Lipoprotein</keyword>
<organism evidence="2 3">
    <name type="scientific">Candidatus Pristimantibacillus lignocellulolyticus</name>
    <dbReference type="NCBI Taxonomy" id="2994561"/>
    <lineage>
        <taxon>Bacteria</taxon>
        <taxon>Bacillati</taxon>
        <taxon>Bacillota</taxon>
        <taxon>Bacilli</taxon>
        <taxon>Bacillales</taxon>
        <taxon>Paenibacillaceae</taxon>
        <taxon>Candidatus Pristimantibacillus</taxon>
    </lineage>
</organism>
<evidence type="ECO:0000313" key="2">
    <source>
        <dbReference type="EMBL" id="URN93163.1"/>
    </source>
</evidence>
<reference evidence="2" key="1">
    <citation type="submission" date="2022-05" db="EMBL/GenBank/DDBJ databases">
        <title>Novel bacterial taxa in a minimal lignocellulolytic consortium and its capacity to transform plastics disclosed by genome-resolved metagenomics.</title>
        <authorList>
            <person name="Rodriguez C.A.D."/>
            <person name="Diaz-Garcia L."/>
            <person name="Herrera K."/>
            <person name="Tarazona N.A."/>
            <person name="Sproer C."/>
            <person name="Overmann J."/>
            <person name="Jimenez D.J."/>
        </authorList>
    </citation>
    <scope>NUCLEOTIDE SEQUENCE</scope>
    <source>
        <strain evidence="2">MAG5</strain>
    </source>
</reference>
<evidence type="ECO:0000256" key="1">
    <source>
        <dbReference type="SAM" id="SignalP"/>
    </source>
</evidence>